<evidence type="ECO:0000256" key="7">
    <source>
        <dbReference type="HAMAP-Rule" id="MF_01071"/>
    </source>
</evidence>
<evidence type="ECO:0000256" key="2">
    <source>
        <dbReference type="ARBA" id="ARBA00009962"/>
    </source>
</evidence>
<dbReference type="Proteomes" id="UP000190867">
    <property type="component" value="Unassembled WGS sequence"/>
</dbReference>
<evidence type="ECO:0000256" key="4">
    <source>
        <dbReference type="ARBA" id="ARBA00022692"/>
    </source>
</evidence>
<evidence type="ECO:0000313" key="8">
    <source>
        <dbReference type="EMBL" id="OOS00751.1"/>
    </source>
</evidence>
<dbReference type="NCBIfam" id="NF002791">
    <property type="entry name" value="PRK02913.1"/>
    <property type="match status" value="1"/>
</dbReference>
<evidence type="ECO:0000313" key="9">
    <source>
        <dbReference type="Proteomes" id="UP000190867"/>
    </source>
</evidence>
<protein>
    <recommendedName>
        <fullName evidence="7">UPF0266 membrane protein B0187_00160</fullName>
    </recommendedName>
</protein>
<dbReference type="RefSeq" id="WP_078235599.1">
    <property type="nucleotide sequence ID" value="NZ_MUYA01000001.1"/>
</dbReference>
<keyword evidence="4 7" id="KW-0812">Transmembrane</keyword>
<dbReference type="EMBL" id="MUYA01000001">
    <property type="protein sequence ID" value="OOS00751.1"/>
    <property type="molecule type" value="Genomic_DNA"/>
</dbReference>
<accession>A0A1T0AVD3</accession>
<organism evidence="8 9">
    <name type="scientific">Haemophilus paracuniculus</name>
    <dbReference type="NCBI Taxonomy" id="734"/>
    <lineage>
        <taxon>Bacteria</taxon>
        <taxon>Pseudomonadati</taxon>
        <taxon>Pseudomonadota</taxon>
        <taxon>Gammaproteobacteria</taxon>
        <taxon>Pasteurellales</taxon>
        <taxon>Pasteurellaceae</taxon>
        <taxon>Haemophilus</taxon>
    </lineage>
</organism>
<keyword evidence="9" id="KW-1185">Reference proteome</keyword>
<dbReference type="STRING" id="734.B0187_00160"/>
<dbReference type="GO" id="GO:0005886">
    <property type="term" value="C:plasma membrane"/>
    <property type="evidence" value="ECO:0007669"/>
    <property type="project" value="UniProtKB-SubCell"/>
</dbReference>
<dbReference type="AlphaFoldDB" id="A0A1T0AVD3"/>
<keyword evidence="3 7" id="KW-1003">Cell membrane</keyword>
<proteinExistence type="inferred from homology"/>
<dbReference type="Pfam" id="PF06173">
    <property type="entry name" value="DUF986"/>
    <property type="match status" value="1"/>
</dbReference>
<evidence type="ECO:0000256" key="6">
    <source>
        <dbReference type="ARBA" id="ARBA00023136"/>
    </source>
</evidence>
<dbReference type="PIRSF" id="PIRSF020687">
    <property type="entry name" value="UCP020687"/>
    <property type="match status" value="1"/>
</dbReference>
<keyword evidence="6 7" id="KW-0472">Membrane</keyword>
<dbReference type="InterPro" id="IPR009328">
    <property type="entry name" value="DUF986"/>
</dbReference>
<evidence type="ECO:0000256" key="5">
    <source>
        <dbReference type="ARBA" id="ARBA00022989"/>
    </source>
</evidence>
<dbReference type="HAMAP" id="MF_01071">
    <property type="entry name" value="UPF0266"/>
    <property type="match status" value="1"/>
</dbReference>
<feature type="transmembrane region" description="Helical" evidence="7">
    <location>
        <begin position="6"/>
        <end position="24"/>
    </location>
</feature>
<gene>
    <name evidence="8" type="ORF">B0187_00160</name>
</gene>
<feature type="transmembrane region" description="Helical" evidence="7">
    <location>
        <begin position="67"/>
        <end position="85"/>
    </location>
</feature>
<evidence type="ECO:0000256" key="1">
    <source>
        <dbReference type="ARBA" id="ARBA00004651"/>
    </source>
</evidence>
<sequence>MTNTILILGIILFLAYAVYDQVLMNRLNGKTQLAIPLKKQATTDTWVMVGLIVLTIFYGVQNGIEPLTLYLLAVCVLLCLYATFWRSPRLLLKEKGFFFGNVYFDYQKIQQINLAEGQIIVIDLKNGRRLLVRIEQASDVEKVVNFFGGYKADSKKGEQQ</sequence>
<name>A0A1T0AVD3_9PAST</name>
<feature type="transmembrane region" description="Helical" evidence="7">
    <location>
        <begin position="45"/>
        <end position="61"/>
    </location>
</feature>
<dbReference type="OrthoDB" id="2360740at2"/>
<comment type="caution">
    <text evidence="8">The sequence shown here is derived from an EMBL/GenBank/DDBJ whole genome shotgun (WGS) entry which is preliminary data.</text>
</comment>
<evidence type="ECO:0000256" key="3">
    <source>
        <dbReference type="ARBA" id="ARBA00022475"/>
    </source>
</evidence>
<keyword evidence="5 7" id="KW-1133">Transmembrane helix</keyword>
<comment type="subcellular location">
    <subcellularLocation>
        <location evidence="1 7">Cell membrane</location>
        <topology evidence="1 7">Multi-pass membrane protein</topology>
    </subcellularLocation>
</comment>
<reference evidence="8 9" key="1">
    <citation type="submission" date="2017-02" db="EMBL/GenBank/DDBJ databases">
        <title>Draft genome sequence of Haemophilus paracuniculus CCUG 43573 type strain.</title>
        <authorList>
            <person name="Engstrom-Jakobsson H."/>
            <person name="Salva-Serra F."/>
            <person name="Thorell K."/>
            <person name="Gonzales-Siles L."/>
            <person name="Karlsson R."/>
            <person name="Boulund F."/>
            <person name="Engstrand L."/>
            <person name="Kristiansson E."/>
            <person name="Moore E."/>
        </authorList>
    </citation>
    <scope>NUCLEOTIDE SEQUENCE [LARGE SCALE GENOMIC DNA]</scope>
    <source>
        <strain evidence="8 9">CCUG 43573</strain>
    </source>
</reference>
<comment type="similarity">
    <text evidence="2 7">Belongs to the UPF0266 family.</text>
</comment>